<dbReference type="Proteomes" id="UP000198984">
    <property type="component" value="Unassembled WGS sequence"/>
</dbReference>
<organism evidence="5 6">
    <name type="scientific">Chitinophaga rupis</name>
    <dbReference type="NCBI Taxonomy" id="573321"/>
    <lineage>
        <taxon>Bacteria</taxon>
        <taxon>Pseudomonadati</taxon>
        <taxon>Bacteroidota</taxon>
        <taxon>Chitinophagia</taxon>
        <taxon>Chitinophagales</taxon>
        <taxon>Chitinophagaceae</taxon>
        <taxon>Chitinophaga</taxon>
    </lineage>
</organism>
<keyword evidence="3" id="KW-0804">Transcription</keyword>
<dbReference type="InterPro" id="IPR011051">
    <property type="entry name" value="RmlC_Cupin_sf"/>
</dbReference>
<name>A0A1H7T060_9BACT</name>
<keyword evidence="6" id="KW-1185">Reference proteome</keyword>
<evidence type="ECO:0000256" key="1">
    <source>
        <dbReference type="ARBA" id="ARBA00023015"/>
    </source>
</evidence>
<keyword evidence="1" id="KW-0805">Transcription regulation</keyword>
<dbReference type="PRINTS" id="PR00032">
    <property type="entry name" value="HTHARAC"/>
</dbReference>
<dbReference type="GO" id="GO:0003700">
    <property type="term" value="F:DNA-binding transcription factor activity"/>
    <property type="evidence" value="ECO:0007669"/>
    <property type="project" value="InterPro"/>
</dbReference>
<dbReference type="RefSeq" id="WP_089911444.1">
    <property type="nucleotide sequence ID" value="NZ_FOBB01000002.1"/>
</dbReference>
<keyword evidence="2 5" id="KW-0238">DNA-binding</keyword>
<reference evidence="5 6" key="1">
    <citation type="submission" date="2016-10" db="EMBL/GenBank/DDBJ databases">
        <authorList>
            <person name="de Groot N.N."/>
        </authorList>
    </citation>
    <scope>NUCLEOTIDE SEQUENCE [LARGE SCALE GENOMIC DNA]</scope>
    <source>
        <strain evidence="5 6">DSM 21039</strain>
    </source>
</reference>
<dbReference type="InterPro" id="IPR020449">
    <property type="entry name" value="Tscrpt_reg_AraC-type_HTH"/>
</dbReference>
<dbReference type="InterPro" id="IPR009057">
    <property type="entry name" value="Homeodomain-like_sf"/>
</dbReference>
<evidence type="ECO:0000256" key="3">
    <source>
        <dbReference type="ARBA" id="ARBA00023163"/>
    </source>
</evidence>
<dbReference type="SMART" id="SM00342">
    <property type="entry name" value="HTH_ARAC"/>
    <property type="match status" value="1"/>
</dbReference>
<dbReference type="PANTHER" id="PTHR43280:SF27">
    <property type="entry name" value="TRANSCRIPTIONAL REGULATOR MTLR"/>
    <property type="match status" value="1"/>
</dbReference>
<dbReference type="SUPFAM" id="SSF46689">
    <property type="entry name" value="Homeodomain-like"/>
    <property type="match status" value="2"/>
</dbReference>
<evidence type="ECO:0000259" key="4">
    <source>
        <dbReference type="PROSITE" id="PS01124"/>
    </source>
</evidence>
<dbReference type="PROSITE" id="PS01124">
    <property type="entry name" value="HTH_ARAC_FAMILY_2"/>
    <property type="match status" value="1"/>
</dbReference>
<evidence type="ECO:0000313" key="6">
    <source>
        <dbReference type="Proteomes" id="UP000198984"/>
    </source>
</evidence>
<dbReference type="STRING" id="573321.SAMN04488505_1021076"/>
<evidence type="ECO:0000256" key="2">
    <source>
        <dbReference type="ARBA" id="ARBA00023125"/>
    </source>
</evidence>
<dbReference type="PROSITE" id="PS00041">
    <property type="entry name" value="HTH_ARAC_FAMILY_1"/>
    <property type="match status" value="1"/>
</dbReference>
<accession>A0A1H7T060</accession>
<dbReference type="Gene3D" id="1.10.10.60">
    <property type="entry name" value="Homeodomain-like"/>
    <property type="match status" value="2"/>
</dbReference>
<dbReference type="EMBL" id="FOBB01000002">
    <property type="protein sequence ID" value="SEL77167.1"/>
    <property type="molecule type" value="Genomic_DNA"/>
</dbReference>
<gene>
    <name evidence="5" type="ORF">SAMN04488505_1021076</name>
</gene>
<dbReference type="InterPro" id="IPR018060">
    <property type="entry name" value="HTH_AraC"/>
</dbReference>
<dbReference type="PANTHER" id="PTHR43280">
    <property type="entry name" value="ARAC-FAMILY TRANSCRIPTIONAL REGULATOR"/>
    <property type="match status" value="1"/>
</dbReference>
<dbReference type="InterPro" id="IPR018062">
    <property type="entry name" value="HTH_AraC-typ_CS"/>
</dbReference>
<protein>
    <submittedName>
        <fullName evidence="5">AraC-type DNA-binding protein</fullName>
    </submittedName>
</protein>
<dbReference type="Pfam" id="PF12833">
    <property type="entry name" value="HTH_18"/>
    <property type="match status" value="1"/>
</dbReference>
<dbReference type="AlphaFoldDB" id="A0A1H7T060"/>
<sequence>MNHAAITSNILREITPLTQSDCFMIFARSKHKFDFPLHYHEEFELNLILNAKGAQRIVGDHIDTIEAEELVLVGPNLNHGWFTHECRSKEITEITIQFHRDLFDDKLLRKNQLSFMRVMFEKAANGILFSPDTIKQLTPRLLTLNQKAGFDSVLELMSILHDLSISRNMRTLSDTTFHKGLFNHNSRRIEKAFEYMNINYDKAISLTDVARLVSMTEVSFSRFIKRCTGNTFIDSLNEIRLGHACRLLVNTTYAVAEISYKCGFNNISNFNRLFKKKKGCTPKQFRESLSGTRTFI</sequence>
<feature type="domain" description="HTH araC/xylS-type" evidence="4">
    <location>
        <begin position="190"/>
        <end position="288"/>
    </location>
</feature>
<evidence type="ECO:0000313" key="5">
    <source>
        <dbReference type="EMBL" id="SEL77167.1"/>
    </source>
</evidence>
<proteinExistence type="predicted"/>
<dbReference type="GO" id="GO:0043565">
    <property type="term" value="F:sequence-specific DNA binding"/>
    <property type="evidence" value="ECO:0007669"/>
    <property type="project" value="InterPro"/>
</dbReference>
<dbReference type="SUPFAM" id="SSF51182">
    <property type="entry name" value="RmlC-like cupins"/>
    <property type="match status" value="1"/>
</dbReference>
<dbReference type="OrthoDB" id="745435at2"/>